<keyword evidence="3" id="KW-1185">Reference proteome</keyword>
<proteinExistence type="predicted"/>
<dbReference type="SUPFAM" id="SSF56112">
    <property type="entry name" value="Protein kinase-like (PK-like)"/>
    <property type="match status" value="1"/>
</dbReference>
<dbReference type="GO" id="GO:0005524">
    <property type="term" value="F:ATP binding"/>
    <property type="evidence" value="ECO:0007669"/>
    <property type="project" value="InterPro"/>
</dbReference>
<reference evidence="2 3" key="1">
    <citation type="journal article" date="2016" name="Mol. Biol. Evol.">
        <title>Comparative Genomics of Early-Diverging Mushroom-Forming Fungi Provides Insights into the Origins of Lignocellulose Decay Capabilities.</title>
        <authorList>
            <person name="Nagy L.G."/>
            <person name="Riley R."/>
            <person name="Tritt A."/>
            <person name="Adam C."/>
            <person name="Daum C."/>
            <person name="Floudas D."/>
            <person name="Sun H."/>
            <person name="Yadav J.S."/>
            <person name="Pangilinan J."/>
            <person name="Larsson K.H."/>
            <person name="Matsuura K."/>
            <person name="Barry K."/>
            <person name="Labutti K."/>
            <person name="Kuo R."/>
            <person name="Ohm R.A."/>
            <person name="Bhattacharya S.S."/>
            <person name="Shirouzu T."/>
            <person name="Yoshinaga Y."/>
            <person name="Martin F.M."/>
            <person name="Grigoriev I.V."/>
            <person name="Hibbett D.S."/>
        </authorList>
    </citation>
    <scope>NUCLEOTIDE SEQUENCE [LARGE SCALE GENOMIC DNA]</scope>
    <source>
        <strain evidence="2 3">HHB12029</strain>
    </source>
</reference>
<dbReference type="EMBL" id="KV426004">
    <property type="protein sequence ID" value="KZV92670.1"/>
    <property type="molecule type" value="Genomic_DNA"/>
</dbReference>
<dbReference type="AlphaFoldDB" id="A0A165HZA1"/>
<gene>
    <name evidence="2" type="ORF">EXIGLDRAFT_674856</name>
</gene>
<dbReference type="GO" id="GO:0004672">
    <property type="term" value="F:protein kinase activity"/>
    <property type="evidence" value="ECO:0007669"/>
    <property type="project" value="InterPro"/>
</dbReference>
<evidence type="ECO:0000259" key="1">
    <source>
        <dbReference type="PROSITE" id="PS50011"/>
    </source>
</evidence>
<dbReference type="InterPro" id="IPR011009">
    <property type="entry name" value="Kinase-like_dom_sf"/>
</dbReference>
<organism evidence="2 3">
    <name type="scientific">Exidia glandulosa HHB12029</name>
    <dbReference type="NCBI Taxonomy" id="1314781"/>
    <lineage>
        <taxon>Eukaryota</taxon>
        <taxon>Fungi</taxon>
        <taxon>Dikarya</taxon>
        <taxon>Basidiomycota</taxon>
        <taxon>Agaricomycotina</taxon>
        <taxon>Agaricomycetes</taxon>
        <taxon>Auriculariales</taxon>
        <taxon>Exidiaceae</taxon>
        <taxon>Exidia</taxon>
    </lineage>
</organism>
<name>A0A165HZA1_EXIGL</name>
<evidence type="ECO:0000313" key="2">
    <source>
        <dbReference type="EMBL" id="KZV92670.1"/>
    </source>
</evidence>
<feature type="non-terminal residue" evidence="2">
    <location>
        <position position="1"/>
    </location>
</feature>
<dbReference type="PROSITE" id="PS50011">
    <property type="entry name" value="PROTEIN_KINASE_DOM"/>
    <property type="match status" value="1"/>
</dbReference>
<dbReference type="InParanoid" id="A0A165HZA1"/>
<sequence>MSVTTLPSSMRELRRPRRPDHLLDPARRDWVPFEAFFIANGITLWRGTTSSFLVPPDLRPRAPDGFAYYHPDMLEGPPRKFSHLYADLCPGRTIDGRDVMIRIVSIGDEKSQQQIALERLASGNVASVIGNHAIPVLQWLKFENVTFAILPYLSIADPTGYWPWENVDDLFDSLTQMIEAVEFCHSKLVAHRDLFHGNFLSNFAGGATRKIPTLYDIDEEQLSLVKPLRSLFPFRIYLIDFELAMCFEEGSNPDTHVARGRPVEEVDGVTYARPVAPEMDLDAPYNVFKADVWQLGKCFLRLPVAFDPMSSELATLIARMTAVVPADRPSAREALNAIREIRARLSLEQLRARPTYRPIEEDEW</sequence>
<dbReference type="PANTHER" id="PTHR44167">
    <property type="entry name" value="OVARIAN-SPECIFIC SERINE/THREONINE-PROTEIN KINASE LOK-RELATED"/>
    <property type="match status" value="1"/>
</dbReference>
<accession>A0A165HZA1</accession>
<dbReference type="OrthoDB" id="3224178at2759"/>
<evidence type="ECO:0000313" key="3">
    <source>
        <dbReference type="Proteomes" id="UP000077266"/>
    </source>
</evidence>
<dbReference type="Gene3D" id="1.10.510.10">
    <property type="entry name" value="Transferase(Phosphotransferase) domain 1"/>
    <property type="match status" value="1"/>
</dbReference>
<dbReference type="Proteomes" id="UP000077266">
    <property type="component" value="Unassembled WGS sequence"/>
</dbReference>
<feature type="domain" description="Protein kinase" evidence="1">
    <location>
        <begin position="38"/>
        <end position="364"/>
    </location>
</feature>
<protein>
    <recommendedName>
        <fullName evidence="1">Protein kinase domain-containing protein</fullName>
    </recommendedName>
</protein>
<dbReference type="PANTHER" id="PTHR44167:SF24">
    <property type="entry name" value="SERINE_THREONINE-PROTEIN KINASE CHK2"/>
    <property type="match status" value="1"/>
</dbReference>
<dbReference type="InterPro" id="IPR000719">
    <property type="entry name" value="Prot_kinase_dom"/>
</dbReference>